<evidence type="ECO:0000313" key="1">
    <source>
        <dbReference type="EMBL" id="TVU24194.1"/>
    </source>
</evidence>
<proteinExistence type="predicted"/>
<dbReference type="Proteomes" id="UP000324897">
    <property type="component" value="Chromosome 2"/>
</dbReference>
<protein>
    <submittedName>
        <fullName evidence="1">Uncharacterized protein</fullName>
    </submittedName>
</protein>
<comment type="caution">
    <text evidence="1">The sequence shown here is derived from an EMBL/GenBank/DDBJ whole genome shotgun (WGS) entry which is preliminary data.</text>
</comment>
<dbReference type="EMBL" id="RWGY01000013">
    <property type="protein sequence ID" value="TVU24194.1"/>
    <property type="molecule type" value="Genomic_DNA"/>
</dbReference>
<reference evidence="1 2" key="1">
    <citation type="journal article" date="2019" name="Sci. Rep.">
        <title>A high-quality genome of Eragrostis curvula grass provides insights into Poaceae evolution and supports new strategies to enhance forage quality.</title>
        <authorList>
            <person name="Carballo J."/>
            <person name="Santos B.A.C.M."/>
            <person name="Zappacosta D."/>
            <person name="Garbus I."/>
            <person name="Selva J.P."/>
            <person name="Gallo C.A."/>
            <person name="Diaz A."/>
            <person name="Albertini E."/>
            <person name="Caccamo M."/>
            <person name="Echenique V."/>
        </authorList>
    </citation>
    <scope>NUCLEOTIDE SEQUENCE [LARGE SCALE GENOMIC DNA]</scope>
    <source>
        <strain evidence="2">cv. Victoria</strain>
        <tissue evidence="1">Leaf</tissue>
    </source>
</reference>
<dbReference type="AlphaFoldDB" id="A0A5J9UL76"/>
<dbReference type="Gramene" id="TVU24194">
    <property type="protein sequence ID" value="TVU24194"/>
    <property type="gene ID" value="EJB05_26606"/>
</dbReference>
<organism evidence="1 2">
    <name type="scientific">Eragrostis curvula</name>
    <name type="common">weeping love grass</name>
    <dbReference type="NCBI Taxonomy" id="38414"/>
    <lineage>
        <taxon>Eukaryota</taxon>
        <taxon>Viridiplantae</taxon>
        <taxon>Streptophyta</taxon>
        <taxon>Embryophyta</taxon>
        <taxon>Tracheophyta</taxon>
        <taxon>Spermatophyta</taxon>
        <taxon>Magnoliopsida</taxon>
        <taxon>Liliopsida</taxon>
        <taxon>Poales</taxon>
        <taxon>Poaceae</taxon>
        <taxon>PACMAD clade</taxon>
        <taxon>Chloridoideae</taxon>
        <taxon>Eragrostideae</taxon>
        <taxon>Eragrostidinae</taxon>
        <taxon>Eragrostis</taxon>
    </lineage>
</organism>
<keyword evidence="2" id="KW-1185">Reference proteome</keyword>
<sequence length="114" mass="13252">MKKVETNKERCHALEHLRLAMLDVGKGKWMWRWLPLLYHFSSIPDLVNLGVLQKDAFVGDPMAERGIDKNEPLPIQSFIVLNGFEIHPIEFIGRVGTGIAPGERRREEDRWRYA</sequence>
<gene>
    <name evidence="1" type="ORF">EJB05_26606</name>
</gene>
<name>A0A5J9UL76_9POAL</name>
<accession>A0A5J9UL76</accession>
<evidence type="ECO:0000313" key="2">
    <source>
        <dbReference type="Proteomes" id="UP000324897"/>
    </source>
</evidence>